<organism evidence="1 2">
    <name type="scientific">Bacteroides clarus YIT 12056</name>
    <dbReference type="NCBI Taxonomy" id="762984"/>
    <lineage>
        <taxon>Bacteria</taxon>
        <taxon>Pseudomonadati</taxon>
        <taxon>Bacteroidota</taxon>
        <taxon>Bacteroidia</taxon>
        <taxon>Bacteroidales</taxon>
        <taxon>Bacteroidaceae</taxon>
        <taxon>Bacteroides</taxon>
    </lineage>
</organism>
<keyword evidence="2" id="KW-1185">Reference proteome</keyword>
<dbReference type="RefSeq" id="WP_009120698.1">
    <property type="nucleotide sequence ID" value="NZ_FQWK01000006.1"/>
</dbReference>
<evidence type="ECO:0000313" key="2">
    <source>
        <dbReference type="Proteomes" id="UP000010321"/>
    </source>
</evidence>
<dbReference type="SUPFAM" id="SSF53448">
    <property type="entry name" value="Nucleotide-diphospho-sugar transferases"/>
    <property type="match status" value="1"/>
</dbReference>
<dbReference type="Gene3D" id="3.90.550.10">
    <property type="entry name" value="Spore Coat Polysaccharide Biosynthesis Protein SpsA, Chain A"/>
    <property type="match status" value="1"/>
</dbReference>
<dbReference type="InterPro" id="IPR050587">
    <property type="entry name" value="GNT1/Glycosyltrans_8"/>
</dbReference>
<proteinExistence type="predicted"/>
<accession>A0ABN0CS56</accession>
<protein>
    <submittedName>
        <fullName evidence="1">Glycosyltransferase, family 8</fullName>
    </submittedName>
</protein>
<dbReference type="CDD" id="cd04194">
    <property type="entry name" value="GT8_A4GalT_like"/>
    <property type="match status" value="1"/>
</dbReference>
<dbReference type="InterPro" id="IPR029044">
    <property type="entry name" value="Nucleotide-diphossugar_trans"/>
</dbReference>
<dbReference type="PANTHER" id="PTHR11183">
    <property type="entry name" value="GLYCOGENIN SUBFAMILY MEMBER"/>
    <property type="match status" value="1"/>
</dbReference>
<dbReference type="InterPro" id="IPR002495">
    <property type="entry name" value="Glyco_trans_8"/>
</dbReference>
<comment type="caution">
    <text evidence="1">The sequence shown here is derived from an EMBL/GenBank/DDBJ whole genome shotgun (WGS) entry which is preliminary data.</text>
</comment>
<dbReference type="Pfam" id="PF01501">
    <property type="entry name" value="Glyco_transf_8"/>
    <property type="match status" value="1"/>
</dbReference>
<reference evidence="1 2" key="1">
    <citation type="submission" date="2011-02" db="EMBL/GenBank/DDBJ databases">
        <authorList>
            <person name="Weinstock G."/>
            <person name="Sodergren E."/>
            <person name="Clifton S."/>
            <person name="Fulton L."/>
            <person name="Fulton B."/>
            <person name="Courtney L."/>
            <person name="Fronick C."/>
            <person name="Harrison M."/>
            <person name="Strong C."/>
            <person name="Farmer C."/>
            <person name="Delahaunty K."/>
            <person name="Markovic C."/>
            <person name="Hall O."/>
            <person name="Minx P."/>
            <person name="Tomlinson C."/>
            <person name="Mitreva M."/>
            <person name="Hou S."/>
            <person name="Chen J."/>
            <person name="Wollam A."/>
            <person name="Pepin K.H."/>
            <person name="Johnson M."/>
            <person name="Bhonagiri V."/>
            <person name="Zhang X."/>
            <person name="Suruliraj S."/>
            <person name="Warren W."/>
            <person name="Chinwalla A."/>
            <person name="Mardis E.R."/>
            <person name="Wilson R.K."/>
        </authorList>
    </citation>
    <scope>NUCLEOTIDE SEQUENCE [LARGE SCALE GENOMIC DNA]</scope>
    <source>
        <strain evidence="1 2">YIT 12056</strain>
    </source>
</reference>
<dbReference type="Proteomes" id="UP000010321">
    <property type="component" value="Unassembled WGS sequence"/>
</dbReference>
<gene>
    <name evidence="1" type="ORF">HMPREF9445_00493</name>
</gene>
<name>A0ABN0CS56_9BACE</name>
<sequence>MNFLFCINNQYCETIKVLIYSLITYNPGCHHFYFIYSNLSLKNQKELTNYTKKFGHLISFHKFNVKIDSLPVNGINWSIEIYFRLFACYILKDVEKILYLDGDIICTGNLSELYKYPCIIAAVENDNQDACKRLSTEGITTYFNSGVLLLNLKQLREMDDENSLLNEIFSLKEKLIFPDQDFLNIKYKKVISPIPKIYNYMISVAEINPNYMREEKPILVHYVMEKPWSIKFPYKTDNLYFKLLWHLNKKTKVIKLLILHRLYRIYQLTLVSKEGRRI</sequence>
<evidence type="ECO:0000313" key="1">
    <source>
        <dbReference type="EMBL" id="EGF54538.1"/>
    </source>
</evidence>
<dbReference type="EMBL" id="AFBM01000005">
    <property type="protein sequence ID" value="EGF54538.1"/>
    <property type="molecule type" value="Genomic_DNA"/>
</dbReference>